<dbReference type="GO" id="GO:0000981">
    <property type="term" value="F:DNA-binding transcription factor activity, RNA polymerase II-specific"/>
    <property type="evidence" value="ECO:0007669"/>
    <property type="project" value="InterPro"/>
</dbReference>
<feature type="transmembrane region" description="Helical" evidence="6">
    <location>
        <begin position="71"/>
        <end position="90"/>
    </location>
</feature>
<dbReference type="PANTHER" id="PTHR47540:SF6">
    <property type="entry name" value="ZN(II)2CYS6 TRANSCRIPTION FACTOR (EUROFUNG)"/>
    <property type="match status" value="1"/>
</dbReference>
<evidence type="ECO:0000313" key="9">
    <source>
        <dbReference type="Proteomes" id="UP000613401"/>
    </source>
</evidence>
<dbReference type="Gene3D" id="4.10.240.10">
    <property type="entry name" value="Zn(2)-C6 fungal-type DNA-binding domain"/>
    <property type="match status" value="1"/>
</dbReference>
<keyword evidence="9" id="KW-1185">Reference proteome</keyword>
<comment type="caution">
    <text evidence="8">The sequence shown here is derived from an EMBL/GenBank/DDBJ whole genome shotgun (WGS) entry which is preliminary data.</text>
</comment>
<dbReference type="Proteomes" id="UP000613401">
    <property type="component" value="Unassembled WGS sequence"/>
</dbReference>
<dbReference type="SMART" id="SM00066">
    <property type="entry name" value="GAL4"/>
    <property type="match status" value="1"/>
</dbReference>
<dbReference type="InterPro" id="IPR036864">
    <property type="entry name" value="Zn2-C6_fun-type_DNA-bd_sf"/>
</dbReference>
<dbReference type="GO" id="GO:0043565">
    <property type="term" value="F:sequence-specific DNA binding"/>
    <property type="evidence" value="ECO:0007669"/>
    <property type="project" value="TreeGrafter"/>
</dbReference>
<accession>A0A8H4FLA3</accession>
<reference evidence="8" key="1">
    <citation type="journal article" date="2020" name="Phytopathology">
        <title>Genome sequence and comparative analysis of Colletotrichum gloeosporioides isolated from Liriodendron leaves.</title>
        <authorList>
            <person name="Fu F.F."/>
            <person name="Hao Z."/>
            <person name="Wang P."/>
            <person name="Lu Y."/>
            <person name="Xue L.J."/>
            <person name="Wei G."/>
            <person name="Tian Y."/>
            <person name="Baishi H."/>
            <person name="Xu H."/>
            <person name="Shi J."/>
            <person name="Cheng T."/>
            <person name="Wang G."/>
            <person name="Yi Y."/>
            <person name="Chen J."/>
        </authorList>
    </citation>
    <scope>NUCLEOTIDE SEQUENCE</scope>
    <source>
        <strain evidence="8">Lc1</strain>
    </source>
</reference>
<evidence type="ECO:0000256" key="3">
    <source>
        <dbReference type="ARBA" id="ARBA00023125"/>
    </source>
</evidence>
<evidence type="ECO:0000256" key="5">
    <source>
        <dbReference type="ARBA" id="ARBA00023242"/>
    </source>
</evidence>
<dbReference type="GeneID" id="69013238"/>
<dbReference type="SUPFAM" id="SSF57701">
    <property type="entry name" value="Zn2/Cys6 DNA-binding domain"/>
    <property type="match status" value="1"/>
</dbReference>
<keyword evidence="6" id="KW-0472">Membrane</keyword>
<gene>
    <name evidence="8" type="ORF">GCG54_00006089</name>
</gene>
<keyword evidence="3" id="KW-0238">DNA-binding</keyword>
<feature type="domain" description="Zn(2)-C6 fungal-type" evidence="7">
    <location>
        <begin position="17"/>
        <end position="46"/>
    </location>
</feature>
<evidence type="ECO:0000256" key="4">
    <source>
        <dbReference type="ARBA" id="ARBA00023163"/>
    </source>
</evidence>
<dbReference type="GO" id="GO:0008270">
    <property type="term" value="F:zinc ion binding"/>
    <property type="evidence" value="ECO:0007669"/>
    <property type="project" value="InterPro"/>
</dbReference>
<reference evidence="8" key="2">
    <citation type="submission" date="2020-03" db="EMBL/GenBank/DDBJ databases">
        <authorList>
            <person name="Fu F.-F."/>
            <person name="Chen J."/>
        </authorList>
    </citation>
    <scope>NUCLEOTIDE SEQUENCE</scope>
    <source>
        <strain evidence="8">Lc1</strain>
    </source>
</reference>
<dbReference type="GO" id="GO:0045944">
    <property type="term" value="P:positive regulation of transcription by RNA polymerase II"/>
    <property type="evidence" value="ECO:0007669"/>
    <property type="project" value="TreeGrafter"/>
</dbReference>
<dbReference type="RefSeq" id="XP_045265486.1">
    <property type="nucleotide sequence ID" value="XM_045406103.1"/>
</dbReference>
<dbReference type="Pfam" id="PF00172">
    <property type="entry name" value="Zn_clus"/>
    <property type="match status" value="1"/>
</dbReference>
<name>A0A8H4FLA3_COLGL</name>
<evidence type="ECO:0000313" key="8">
    <source>
        <dbReference type="EMBL" id="KAF3806327.1"/>
    </source>
</evidence>
<evidence type="ECO:0000256" key="2">
    <source>
        <dbReference type="ARBA" id="ARBA00023015"/>
    </source>
</evidence>
<dbReference type="GO" id="GO:0005634">
    <property type="term" value="C:nucleus"/>
    <property type="evidence" value="ECO:0007669"/>
    <property type="project" value="UniProtKB-SubCell"/>
</dbReference>
<dbReference type="CDD" id="cd00067">
    <property type="entry name" value="GAL4"/>
    <property type="match status" value="1"/>
</dbReference>
<evidence type="ECO:0000256" key="1">
    <source>
        <dbReference type="ARBA" id="ARBA00004123"/>
    </source>
</evidence>
<organism evidence="8 9">
    <name type="scientific">Colletotrichum gloeosporioides</name>
    <name type="common">Anthracnose fungus</name>
    <name type="synonym">Glomerella cingulata</name>
    <dbReference type="NCBI Taxonomy" id="474922"/>
    <lineage>
        <taxon>Eukaryota</taxon>
        <taxon>Fungi</taxon>
        <taxon>Dikarya</taxon>
        <taxon>Ascomycota</taxon>
        <taxon>Pezizomycotina</taxon>
        <taxon>Sordariomycetes</taxon>
        <taxon>Hypocreomycetidae</taxon>
        <taxon>Glomerellales</taxon>
        <taxon>Glomerellaceae</taxon>
        <taxon>Colletotrichum</taxon>
        <taxon>Colletotrichum gloeosporioides species complex</taxon>
    </lineage>
</organism>
<keyword evidence="6" id="KW-0812">Transmembrane</keyword>
<dbReference type="PANTHER" id="PTHR47540">
    <property type="entry name" value="THIAMINE REPRESSIBLE GENES REGULATORY PROTEIN THI5"/>
    <property type="match status" value="1"/>
</dbReference>
<evidence type="ECO:0000256" key="6">
    <source>
        <dbReference type="SAM" id="Phobius"/>
    </source>
</evidence>
<keyword evidence="2" id="KW-0805">Transcription regulation</keyword>
<keyword evidence="6" id="KW-1133">Transmembrane helix</keyword>
<protein>
    <recommendedName>
        <fullName evidence="7">Zn(2)-C6 fungal-type domain-containing protein</fullName>
    </recommendedName>
</protein>
<dbReference type="EMBL" id="WVTB01000036">
    <property type="protein sequence ID" value="KAF3806327.1"/>
    <property type="molecule type" value="Genomic_DNA"/>
</dbReference>
<dbReference type="AlphaFoldDB" id="A0A8H4FLA3"/>
<proteinExistence type="predicted"/>
<dbReference type="InterPro" id="IPR051711">
    <property type="entry name" value="Stress_Response_Reg"/>
</dbReference>
<dbReference type="InterPro" id="IPR001138">
    <property type="entry name" value="Zn2Cys6_DnaBD"/>
</dbReference>
<comment type="subcellular location">
    <subcellularLocation>
        <location evidence="1">Nucleus</location>
    </subcellularLocation>
</comment>
<sequence length="95" mass="10673">MSTPRNGHRVTKKCSRACERCRSMKVKCSGRQPCARCERQSETCVYAPGIKRVLVPERSANRIHFPGHSGFIFVLTSCLALCAAATFWNFNNHIS</sequence>
<dbReference type="PROSITE" id="PS50048">
    <property type="entry name" value="ZN2_CY6_FUNGAL_2"/>
    <property type="match status" value="1"/>
</dbReference>
<keyword evidence="5" id="KW-0539">Nucleus</keyword>
<keyword evidence="4" id="KW-0804">Transcription</keyword>
<evidence type="ECO:0000259" key="7">
    <source>
        <dbReference type="PROSITE" id="PS50048"/>
    </source>
</evidence>
<dbReference type="PROSITE" id="PS00463">
    <property type="entry name" value="ZN2_CY6_FUNGAL_1"/>
    <property type="match status" value="1"/>
</dbReference>